<dbReference type="GO" id="GO:0000930">
    <property type="term" value="C:gamma-tubulin complex"/>
    <property type="evidence" value="ECO:0007669"/>
    <property type="project" value="TreeGrafter"/>
</dbReference>
<feature type="compositionally biased region" description="Basic and acidic residues" evidence="5">
    <location>
        <begin position="638"/>
        <end position="649"/>
    </location>
</feature>
<proteinExistence type="inferred from homology"/>
<name>A0A1Q9CB75_SYMMI</name>
<evidence type="ECO:0000256" key="4">
    <source>
        <dbReference type="RuleBase" id="RU363050"/>
    </source>
</evidence>
<evidence type="ECO:0000256" key="5">
    <source>
        <dbReference type="SAM" id="MobiDB-lite"/>
    </source>
</evidence>
<organism evidence="6 7">
    <name type="scientific">Symbiodinium microadriaticum</name>
    <name type="common">Dinoflagellate</name>
    <name type="synonym">Zooxanthella microadriatica</name>
    <dbReference type="NCBI Taxonomy" id="2951"/>
    <lineage>
        <taxon>Eukaryota</taxon>
        <taxon>Sar</taxon>
        <taxon>Alveolata</taxon>
        <taxon>Dinophyceae</taxon>
        <taxon>Suessiales</taxon>
        <taxon>Symbiodiniaceae</taxon>
        <taxon>Symbiodinium</taxon>
    </lineage>
</organism>
<feature type="region of interest" description="Disordered" evidence="5">
    <location>
        <begin position="216"/>
        <end position="235"/>
    </location>
</feature>
<reference evidence="6 7" key="1">
    <citation type="submission" date="2016-02" db="EMBL/GenBank/DDBJ databases">
        <title>Genome analysis of coral dinoflagellate symbionts highlights evolutionary adaptations to a symbiotic lifestyle.</title>
        <authorList>
            <person name="Aranda M."/>
            <person name="Li Y."/>
            <person name="Liew Y.J."/>
            <person name="Baumgarten S."/>
            <person name="Simakov O."/>
            <person name="Wilson M."/>
            <person name="Piel J."/>
            <person name="Ashoor H."/>
            <person name="Bougouffa S."/>
            <person name="Bajic V.B."/>
            <person name="Ryu T."/>
            <person name="Ravasi T."/>
            <person name="Bayer T."/>
            <person name="Micklem G."/>
            <person name="Kim H."/>
            <person name="Bhak J."/>
            <person name="Lajeunesse T.C."/>
            <person name="Voolstra C.R."/>
        </authorList>
    </citation>
    <scope>NUCLEOTIDE SEQUENCE [LARGE SCALE GENOMIC DNA]</scope>
    <source>
        <strain evidence="6 7">CCMP2467</strain>
    </source>
</reference>
<dbReference type="GO" id="GO:0000922">
    <property type="term" value="C:spindle pole"/>
    <property type="evidence" value="ECO:0007669"/>
    <property type="project" value="InterPro"/>
</dbReference>
<dbReference type="GO" id="GO:0031122">
    <property type="term" value="P:cytoplasmic microtubule organization"/>
    <property type="evidence" value="ECO:0007669"/>
    <property type="project" value="TreeGrafter"/>
</dbReference>
<dbReference type="GO" id="GO:0000278">
    <property type="term" value="P:mitotic cell cycle"/>
    <property type="evidence" value="ECO:0007669"/>
    <property type="project" value="TreeGrafter"/>
</dbReference>
<keyword evidence="1 4" id="KW-0963">Cytoplasm</keyword>
<keyword evidence="3 4" id="KW-0206">Cytoskeleton</keyword>
<dbReference type="OMA" id="NPRCELE"/>
<evidence type="ECO:0000313" key="6">
    <source>
        <dbReference type="EMBL" id="OLP80179.1"/>
    </source>
</evidence>
<feature type="compositionally biased region" description="Basic and acidic residues" evidence="5">
    <location>
        <begin position="966"/>
        <end position="976"/>
    </location>
</feature>
<evidence type="ECO:0000256" key="2">
    <source>
        <dbReference type="ARBA" id="ARBA00022701"/>
    </source>
</evidence>
<dbReference type="InterPro" id="IPR007259">
    <property type="entry name" value="GCP"/>
</dbReference>
<keyword evidence="2 4" id="KW-0493">Microtubule</keyword>
<feature type="compositionally biased region" description="Polar residues" evidence="5">
    <location>
        <begin position="615"/>
        <end position="634"/>
    </location>
</feature>
<dbReference type="GO" id="GO:0051011">
    <property type="term" value="F:microtubule minus-end binding"/>
    <property type="evidence" value="ECO:0007669"/>
    <property type="project" value="TreeGrafter"/>
</dbReference>
<dbReference type="GO" id="GO:0007020">
    <property type="term" value="P:microtubule nucleation"/>
    <property type="evidence" value="ECO:0007669"/>
    <property type="project" value="InterPro"/>
</dbReference>
<gene>
    <name evidence="6" type="ORF">AK812_SmicGene39441</name>
</gene>
<comment type="subcellular location">
    <subcellularLocation>
        <location evidence="4">Cytoplasm</location>
        <location evidence="4">Cytoskeleton</location>
        <location evidence="4">Microtubule organizing center</location>
    </subcellularLocation>
</comment>
<evidence type="ECO:0000256" key="3">
    <source>
        <dbReference type="ARBA" id="ARBA00023212"/>
    </source>
</evidence>
<keyword evidence="7" id="KW-1185">Reference proteome</keyword>
<dbReference type="GO" id="GO:0051225">
    <property type="term" value="P:spindle assembly"/>
    <property type="evidence" value="ECO:0007669"/>
    <property type="project" value="TreeGrafter"/>
</dbReference>
<feature type="compositionally biased region" description="Basic and acidic residues" evidence="5">
    <location>
        <begin position="1019"/>
        <end position="1035"/>
    </location>
</feature>
<dbReference type="Proteomes" id="UP000186817">
    <property type="component" value="Unassembled WGS sequence"/>
</dbReference>
<dbReference type="PANTHER" id="PTHR19302:SF70">
    <property type="entry name" value="GAMMA-TUBULIN COMPLEX COMPONENT 6"/>
    <property type="match status" value="1"/>
</dbReference>
<dbReference type="OrthoDB" id="438990at2759"/>
<feature type="region of interest" description="Disordered" evidence="5">
    <location>
        <begin position="820"/>
        <end position="844"/>
    </location>
</feature>
<evidence type="ECO:0000256" key="1">
    <source>
        <dbReference type="ARBA" id="ARBA00022490"/>
    </source>
</evidence>
<feature type="region of interest" description="Disordered" evidence="5">
    <location>
        <begin position="611"/>
        <end position="654"/>
    </location>
</feature>
<accession>A0A1Q9CB75</accession>
<dbReference type="EMBL" id="LSRX01001407">
    <property type="protein sequence ID" value="OLP80179.1"/>
    <property type="molecule type" value="Genomic_DNA"/>
</dbReference>
<dbReference type="GO" id="GO:0051321">
    <property type="term" value="P:meiotic cell cycle"/>
    <property type="evidence" value="ECO:0007669"/>
    <property type="project" value="TreeGrafter"/>
</dbReference>
<sequence>MPHGAKGSVLACVNSLAVSLGASDARPAWEHLLKRRKDGTATTYPAAETLLVLLCHLRSAGRTAAAISLELLVARLGLAQSNCDHEPVLKVLFLLAKTLASDSGLGMVSRQSLYETGYIPSTRAAGSFLRRSSGRQTEAELQRHLENSGSLFAWLSEPKQQPPTSDPDPWHWLRPQVVKNMKESEAELEVEVKAPVKASEKVSGFFDNPRCELEVASRTPVADHPEPDSEPPCMEAAPAQPEMKPMIGSVYEDAAHGSSRQEKQQRLWQSTVAAVGSRESWGHMSASASSQAAGSLVLRFAWLALHGISSSCFKVRDMLVQCIAKGSQQALLGAWADICSSCMRLKQLSCSLGRSASLTAQALGNVNRDLLNFLDGKVAAALREGRSFLQFWVGLQPWLRQLQEVLALCGCQKHSKQPVAQALSALSQGQLLDGLLGFVRAHELSALRWQACSRPRGSLEPAHPMDLVPLWILQRSLQPLLQSLTARMRGDESDSPSRGSTFPDFLSSIHAPLSTLPHKLRILDCSEPGDEASYPVYSCGRCFDSFGREARAFASTRSDFHVDQNEETNPMGSSGFRLLVSAHGGSRPPDPEAAKELTDQLVFRRRTSERLRGLQAQSHRPSTPQALPATSTAAANLEDARQKQQKQQEYKAALDAQVAERSELLRSEGRREEETALAVLQPPSPRTLQDAREALAAGHRQRMQEAAQEQQLLKWKLHRLRRTPAPSDHNRPEQPGLLAATALACSPAEGPVELGSEQEAPQEAAHALKGLVRMVLQGLYARAGVHQAPVVEAPSTGTASAVPTILRLPRDVEATAPRVLGETPTSPLRPIQVQSPAPSPQLVSADGDVAAAKPEAFERPPLYTEAESMNMTEDAEMIRTGGAVPLEVSLENCLIRPLRIQSHWVEKAVVTKFVFELKLPRHLKLLQRYILMGESRLLEPFLAKAIDLYANRPILEEEGEEEEEEQRGAAAEEKQQRSSSRGEAAEEQQQRSSSRGAAAEEQQQRSSSRGAAEEEQEREQEQEKQEEQEEQERCKGWFSAVSVLAE</sequence>
<feature type="compositionally biased region" description="Basic and acidic residues" evidence="5">
    <location>
        <begin position="216"/>
        <end position="227"/>
    </location>
</feature>
<comment type="similarity">
    <text evidence="4">Belongs to the TUBGCP family.</text>
</comment>
<protein>
    <recommendedName>
        <fullName evidence="4">Spindle pole body component</fullName>
    </recommendedName>
</protein>
<dbReference type="AlphaFoldDB" id="A0A1Q9CB75"/>
<feature type="region of interest" description="Disordered" evidence="5">
    <location>
        <begin position="957"/>
        <end position="1046"/>
    </location>
</feature>
<dbReference type="GO" id="GO:0043015">
    <property type="term" value="F:gamma-tubulin binding"/>
    <property type="evidence" value="ECO:0007669"/>
    <property type="project" value="InterPro"/>
</dbReference>
<comment type="caution">
    <text evidence="6">The sequence shown here is derived from an EMBL/GenBank/DDBJ whole genome shotgun (WGS) entry which is preliminary data.</text>
</comment>
<dbReference type="PANTHER" id="PTHR19302">
    <property type="entry name" value="GAMMA TUBULIN COMPLEX PROTEIN"/>
    <property type="match status" value="1"/>
</dbReference>
<evidence type="ECO:0000313" key="7">
    <source>
        <dbReference type="Proteomes" id="UP000186817"/>
    </source>
</evidence>
<dbReference type="GO" id="GO:0005874">
    <property type="term" value="C:microtubule"/>
    <property type="evidence" value="ECO:0007669"/>
    <property type="project" value="UniProtKB-KW"/>
</dbReference>